<keyword evidence="5" id="KW-0597">Phosphoprotein</keyword>
<dbReference type="InterPro" id="IPR000742">
    <property type="entry name" value="EGF"/>
</dbReference>
<feature type="transmembrane region" description="Helical" evidence="14">
    <location>
        <begin position="294"/>
        <end position="315"/>
    </location>
</feature>
<evidence type="ECO:0000256" key="2">
    <source>
        <dbReference type="ARBA" id="ARBA00022473"/>
    </source>
</evidence>
<dbReference type="AlphaFoldDB" id="A0A8B6BXU7"/>
<dbReference type="OrthoDB" id="6229058at2759"/>
<keyword evidence="11 14" id="KW-0472">Membrane</keyword>
<dbReference type="FunFam" id="2.10.25.10:FF:000565">
    <property type="entry name" value="Predicted protein"/>
    <property type="match status" value="1"/>
</dbReference>
<sequence>MYNYIIFRLGLFLILNRNILSDASCSLPTDIKNSAWEYNYTKVSDNSPQSTILRVSTTTLQNSIINLSAFGTKIRDWTCINSLALSNTQTLVVFKSDSTFSDGPSKNYRLYLCMKFTKVTPDLYYFYLLSDIYNAVTPNERVFVSDEGNPTANDAPMCSTFCKYTGSPKIRTLRRPETRDEIPDKAALCEPCDSTCQVDRCDPNPCQNNGSCVDFKENYNCTCTDGWRGKNCTTDINECLDKQRTAMCPQHSDCLNTDGSYECNCKNGYQETNGTCTGDKMSTEDKSTDLGLKIGLSAGIPVLLLVIIIVAFVIWKKRTRQSTFGVKSNTNSDGHKNVENELAEVEQNLVVKT</sequence>
<keyword evidence="7 15" id="KW-0732">Signal</keyword>
<dbReference type="PROSITE" id="PS00022">
    <property type="entry name" value="EGF_1"/>
    <property type="match status" value="1"/>
</dbReference>
<evidence type="ECO:0000256" key="9">
    <source>
        <dbReference type="ARBA" id="ARBA00022782"/>
    </source>
</evidence>
<dbReference type="GO" id="GO:0048468">
    <property type="term" value="P:cell development"/>
    <property type="evidence" value="ECO:0007669"/>
    <property type="project" value="UniProtKB-ARBA"/>
</dbReference>
<dbReference type="GO" id="GO:0030182">
    <property type="term" value="P:neuron differentiation"/>
    <property type="evidence" value="ECO:0007669"/>
    <property type="project" value="UniProtKB-ARBA"/>
</dbReference>
<keyword evidence="10 14" id="KW-1133">Transmembrane helix</keyword>
<reference evidence="17" key="1">
    <citation type="submission" date="2018-11" db="EMBL/GenBank/DDBJ databases">
        <authorList>
            <person name="Alioto T."/>
            <person name="Alioto T."/>
        </authorList>
    </citation>
    <scope>NUCLEOTIDE SEQUENCE</scope>
</reference>
<evidence type="ECO:0000256" key="6">
    <source>
        <dbReference type="ARBA" id="ARBA00022692"/>
    </source>
</evidence>
<evidence type="ECO:0000259" key="16">
    <source>
        <dbReference type="PROSITE" id="PS50026"/>
    </source>
</evidence>
<evidence type="ECO:0000256" key="1">
    <source>
        <dbReference type="ARBA" id="ARBA00004247"/>
    </source>
</evidence>
<feature type="signal peptide" evidence="15">
    <location>
        <begin position="1"/>
        <end position="21"/>
    </location>
</feature>
<dbReference type="FunFam" id="2.10.25.10:FF:000038">
    <property type="entry name" value="Fibrillin 2"/>
    <property type="match status" value="1"/>
</dbReference>
<keyword evidence="8" id="KW-0677">Repeat</keyword>
<dbReference type="Pfam" id="PF07645">
    <property type="entry name" value="EGF_CA"/>
    <property type="match status" value="1"/>
</dbReference>
<dbReference type="PROSITE" id="PS01187">
    <property type="entry name" value="EGF_CA"/>
    <property type="match status" value="1"/>
</dbReference>
<comment type="caution">
    <text evidence="17">The sequence shown here is derived from an EMBL/GenBank/DDBJ whole genome shotgun (WGS) entry which is preliminary data.</text>
</comment>
<dbReference type="GO" id="GO:0003002">
    <property type="term" value="P:regionalization"/>
    <property type="evidence" value="ECO:0007669"/>
    <property type="project" value="UniProtKB-ARBA"/>
</dbReference>
<dbReference type="GO" id="GO:0051093">
    <property type="term" value="P:negative regulation of developmental process"/>
    <property type="evidence" value="ECO:0007669"/>
    <property type="project" value="UniProtKB-ARBA"/>
</dbReference>
<dbReference type="PROSITE" id="PS50026">
    <property type="entry name" value="EGF_3"/>
    <property type="match status" value="2"/>
</dbReference>
<gene>
    <name evidence="17" type="ORF">MGAL_10B009162</name>
</gene>
<dbReference type="PANTHER" id="PTHR12916">
    <property type="entry name" value="CYTOCHROME C OXIDASE POLYPEPTIDE VIC-2"/>
    <property type="match status" value="1"/>
</dbReference>
<evidence type="ECO:0000256" key="10">
    <source>
        <dbReference type="ARBA" id="ARBA00022989"/>
    </source>
</evidence>
<evidence type="ECO:0000256" key="13">
    <source>
        <dbReference type="PROSITE-ProRule" id="PRU00076"/>
    </source>
</evidence>
<comment type="caution">
    <text evidence="13">Lacks conserved residue(s) required for the propagation of feature annotation.</text>
</comment>
<dbReference type="InterPro" id="IPR018097">
    <property type="entry name" value="EGF_Ca-bd_CS"/>
</dbReference>
<evidence type="ECO:0000256" key="5">
    <source>
        <dbReference type="ARBA" id="ARBA00022553"/>
    </source>
</evidence>
<dbReference type="SMART" id="SM00181">
    <property type="entry name" value="EGF"/>
    <property type="match status" value="2"/>
</dbReference>
<keyword evidence="4 13" id="KW-0245">EGF-like domain</keyword>
<protein>
    <recommendedName>
        <fullName evidence="16">EGF-like domain-containing protein</fullName>
    </recommendedName>
</protein>
<evidence type="ECO:0000313" key="18">
    <source>
        <dbReference type="Proteomes" id="UP000596742"/>
    </source>
</evidence>
<dbReference type="PANTHER" id="PTHR12916:SF4">
    <property type="entry name" value="UNINFLATABLE, ISOFORM C"/>
    <property type="match status" value="1"/>
</dbReference>
<dbReference type="InterPro" id="IPR000152">
    <property type="entry name" value="EGF-type_Asp/Asn_hydroxyl_site"/>
</dbReference>
<evidence type="ECO:0000256" key="3">
    <source>
        <dbReference type="ARBA" id="ARBA00022475"/>
    </source>
</evidence>
<keyword evidence="6 14" id="KW-0812">Transmembrane</keyword>
<dbReference type="GO" id="GO:0016324">
    <property type="term" value="C:apical plasma membrane"/>
    <property type="evidence" value="ECO:0007669"/>
    <property type="project" value="UniProtKB-SubCell"/>
</dbReference>
<dbReference type="Pfam" id="PF00008">
    <property type="entry name" value="EGF"/>
    <property type="match status" value="1"/>
</dbReference>
<feature type="domain" description="EGF-like" evidence="16">
    <location>
        <begin position="197"/>
        <end position="233"/>
    </location>
</feature>
<feature type="chain" id="PRO_5032843409" description="EGF-like domain-containing protein" evidence="15">
    <location>
        <begin position="22"/>
        <end position="353"/>
    </location>
</feature>
<evidence type="ECO:0000256" key="14">
    <source>
        <dbReference type="SAM" id="Phobius"/>
    </source>
</evidence>
<dbReference type="GO" id="GO:0009967">
    <property type="term" value="P:positive regulation of signal transduction"/>
    <property type="evidence" value="ECO:0007669"/>
    <property type="project" value="UniProtKB-ARBA"/>
</dbReference>
<feature type="domain" description="EGF-like" evidence="16">
    <location>
        <begin position="235"/>
        <end position="277"/>
    </location>
</feature>
<dbReference type="GO" id="GO:0048592">
    <property type="term" value="P:eye morphogenesis"/>
    <property type="evidence" value="ECO:0007669"/>
    <property type="project" value="UniProtKB-ARBA"/>
</dbReference>
<keyword evidence="2" id="KW-0217">Developmental protein</keyword>
<dbReference type="PROSITE" id="PS01186">
    <property type="entry name" value="EGF_2"/>
    <property type="match status" value="2"/>
</dbReference>
<organism evidence="17 18">
    <name type="scientific">Mytilus galloprovincialis</name>
    <name type="common">Mediterranean mussel</name>
    <dbReference type="NCBI Taxonomy" id="29158"/>
    <lineage>
        <taxon>Eukaryota</taxon>
        <taxon>Metazoa</taxon>
        <taxon>Spiralia</taxon>
        <taxon>Lophotrochozoa</taxon>
        <taxon>Mollusca</taxon>
        <taxon>Bivalvia</taxon>
        <taxon>Autobranchia</taxon>
        <taxon>Pteriomorphia</taxon>
        <taxon>Mytilida</taxon>
        <taxon>Mytiloidea</taxon>
        <taxon>Mytilidae</taxon>
        <taxon>Mytilinae</taxon>
        <taxon>Mytilus</taxon>
    </lineage>
</organism>
<feature type="disulfide bond" evidence="13">
    <location>
        <begin position="223"/>
        <end position="232"/>
    </location>
</feature>
<keyword evidence="18" id="KW-1185">Reference proteome</keyword>
<dbReference type="GO" id="GO:0051241">
    <property type="term" value="P:negative regulation of multicellular organismal process"/>
    <property type="evidence" value="ECO:0007669"/>
    <property type="project" value="UniProtKB-ARBA"/>
</dbReference>
<dbReference type="Proteomes" id="UP000596742">
    <property type="component" value="Unassembled WGS sequence"/>
</dbReference>
<dbReference type="GO" id="GO:0080090">
    <property type="term" value="P:regulation of primary metabolic process"/>
    <property type="evidence" value="ECO:0007669"/>
    <property type="project" value="UniProtKB-ARBA"/>
</dbReference>
<dbReference type="SUPFAM" id="SSF57196">
    <property type="entry name" value="EGF/Laminin"/>
    <property type="match status" value="2"/>
</dbReference>
<evidence type="ECO:0000256" key="15">
    <source>
        <dbReference type="SAM" id="SignalP"/>
    </source>
</evidence>
<keyword evidence="12 13" id="KW-1015">Disulfide bond</keyword>
<evidence type="ECO:0000256" key="8">
    <source>
        <dbReference type="ARBA" id="ARBA00022737"/>
    </source>
</evidence>
<evidence type="ECO:0000313" key="17">
    <source>
        <dbReference type="EMBL" id="VDH97648.1"/>
    </source>
</evidence>
<evidence type="ECO:0000256" key="7">
    <source>
        <dbReference type="ARBA" id="ARBA00022729"/>
    </source>
</evidence>
<dbReference type="Gene3D" id="2.10.25.10">
    <property type="entry name" value="Laminin"/>
    <property type="match status" value="2"/>
</dbReference>
<dbReference type="EMBL" id="UYJE01000929">
    <property type="protein sequence ID" value="VDH97648.1"/>
    <property type="molecule type" value="Genomic_DNA"/>
</dbReference>
<dbReference type="InterPro" id="IPR049883">
    <property type="entry name" value="NOTCH1_EGF-like"/>
</dbReference>
<dbReference type="PROSITE" id="PS00010">
    <property type="entry name" value="ASX_HYDROXYL"/>
    <property type="match status" value="2"/>
</dbReference>
<dbReference type="InterPro" id="IPR001881">
    <property type="entry name" value="EGF-like_Ca-bd_dom"/>
</dbReference>
<keyword evidence="9" id="KW-0221">Differentiation</keyword>
<evidence type="ECO:0000256" key="4">
    <source>
        <dbReference type="ARBA" id="ARBA00022536"/>
    </source>
</evidence>
<dbReference type="SMART" id="SM00179">
    <property type="entry name" value="EGF_CA"/>
    <property type="match status" value="2"/>
</dbReference>
<accession>A0A8B6BXU7</accession>
<dbReference type="GO" id="GO:0060255">
    <property type="term" value="P:regulation of macromolecule metabolic process"/>
    <property type="evidence" value="ECO:0007669"/>
    <property type="project" value="UniProtKB-ARBA"/>
</dbReference>
<proteinExistence type="predicted"/>
<evidence type="ECO:0000256" key="12">
    <source>
        <dbReference type="ARBA" id="ARBA00023157"/>
    </source>
</evidence>
<comment type="subcellular location">
    <subcellularLocation>
        <location evidence="1">Apical cell membrane</location>
        <topology evidence="1">Single-pass type I membrane protein</topology>
    </subcellularLocation>
</comment>
<dbReference type="GO" id="GO:0005509">
    <property type="term" value="F:calcium ion binding"/>
    <property type="evidence" value="ECO:0007669"/>
    <property type="project" value="InterPro"/>
</dbReference>
<evidence type="ECO:0000256" key="11">
    <source>
        <dbReference type="ARBA" id="ARBA00023136"/>
    </source>
</evidence>
<name>A0A8B6BXU7_MYTGA</name>
<dbReference type="CDD" id="cd00054">
    <property type="entry name" value="EGF_CA"/>
    <property type="match status" value="2"/>
</dbReference>
<keyword evidence="3" id="KW-1003">Cell membrane</keyword>
<dbReference type="GO" id="GO:0008593">
    <property type="term" value="P:regulation of Notch signaling pathway"/>
    <property type="evidence" value="ECO:0007669"/>
    <property type="project" value="UniProtKB-ARBA"/>
</dbReference>